<evidence type="ECO:0000256" key="15">
    <source>
        <dbReference type="ARBA" id="ARBA00022840"/>
    </source>
</evidence>
<organism evidence="26">
    <name type="scientific">Oryza punctata</name>
    <name type="common">Red rice</name>
    <dbReference type="NCBI Taxonomy" id="4537"/>
    <lineage>
        <taxon>Eukaryota</taxon>
        <taxon>Viridiplantae</taxon>
        <taxon>Streptophyta</taxon>
        <taxon>Embryophyta</taxon>
        <taxon>Tracheophyta</taxon>
        <taxon>Spermatophyta</taxon>
        <taxon>Magnoliopsida</taxon>
        <taxon>Liliopsida</taxon>
        <taxon>Poales</taxon>
        <taxon>Poaceae</taxon>
        <taxon>BOP clade</taxon>
        <taxon>Oryzoideae</taxon>
        <taxon>Oryzeae</taxon>
        <taxon>Oryzinae</taxon>
        <taxon>Oryza</taxon>
    </lineage>
</organism>
<feature type="transmembrane region" description="Helical" evidence="22">
    <location>
        <begin position="2100"/>
        <end position="2122"/>
    </location>
</feature>
<dbReference type="Pfam" id="PF00560">
    <property type="entry name" value="LRR_1"/>
    <property type="match status" value="12"/>
</dbReference>
<dbReference type="eggNOG" id="KOG0619">
    <property type="taxonomic scope" value="Eukaryota"/>
</dbReference>
<dbReference type="Gene3D" id="3.40.50.150">
    <property type="entry name" value="Vaccinia Virus protein VP39"/>
    <property type="match status" value="1"/>
</dbReference>
<dbReference type="PROSITE" id="PS51257">
    <property type="entry name" value="PROKAR_LIPOPROTEIN"/>
    <property type="match status" value="1"/>
</dbReference>
<dbReference type="SUPFAM" id="SSF52058">
    <property type="entry name" value="L domain-like"/>
    <property type="match status" value="1"/>
</dbReference>
<keyword evidence="14" id="KW-0418">Kinase</keyword>
<dbReference type="InterPro" id="IPR001611">
    <property type="entry name" value="Leu-rich_rpt"/>
</dbReference>
<dbReference type="GO" id="GO:0032259">
    <property type="term" value="P:methylation"/>
    <property type="evidence" value="ECO:0007669"/>
    <property type="project" value="UniProtKB-KW"/>
</dbReference>
<evidence type="ECO:0000256" key="9">
    <source>
        <dbReference type="ARBA" id="ARBA00022679"/>
    </source>
</evidence>
<keyword evidence="8" id="KW-1070">Brassinosteroid signaling pathway</keyword>
<keyword evidence="6" id="KW-0489">Methyltransferase</keyword>
<evidence type="ECO:0000256" key="11">
    <source>
        <dbReference type="ARBA" id="ARBA00022729"/>
    </source>
</evidence>
<evidence type="ECO:0000256" key="10">
    <source>
        <dbReference type="ARBA" id="ARBA00022692"/>
    </source>
</evidence>
<keyword evidence="10 22" id="KW-0812">Transmembrane</keyword>
<dbReference type="Pfam" id="PF23598">
    <property type="entry name" value="LRR_14"/>
    <property type="match status" value="2"/>
</dbReference>
<evidence type="ECO:0000256" key="13">
    <source>
        <dbReference type="ARBA" id="ARBA00022741"/>
    </source>
</evidence>
<keyword evidence="19" id="KW-0325">Glycoprotein</keyword>
<dbReference type="Pfam" id="PF08263">
    <property type="entry name" value="LRRNT_2"/>
    <property type="match status" value="1"/>
</dbReference>
<dbReference type="EC" id="2.7.11.1" evidence="3"/>
<evidence type="ECO:0000256" key="19">
    <source>
        <dbReference type="ARBA" id="ARBA00023180"/>
    </source>
</evidence>
<evidence type="ECO:0000256" key="5">
    <source>
        <dbReference type="ARBA" id="ARBA00022527"/>
    </source>
</evidence>
<dbReference type="FunFam" id="3.80.10.10:FF:000095">
    <property type="entry name" value="LRR receptor-like serine/threonine-protein kinase GSO1"/>
    <property type="match status" value="3"/>
</dbReference>
<feature type="domain" description="Disease resistance R13L4/SHOC-2-like LRR" evidence="25">
    <location>
        <begin position="184"/>
        <end position="408"/>
    </location>
</feature>
<evidence type="ECO:0000256" key="17">
    <source>
        <dbReference type="ARBA" id="ARBA00023136"/>
    </source>
</evidence>
<dbReference type="GO" id="GO:0008168">
    <property type="term" value="F:methyltransferase activity"/>
    <property type="evidence" value="ECO:0007669"/>
    <property type="project" value="UniProtKB-KW"/>
</dbReference>
<dbReference type="EnsemblPlants" id="OPUNC06G02380.2">
    <property type="protein sequence ID" value="OPUNC06G02380.2"/>
    <property type="gene ID" value="OPUNC06G02380"/>
</dbReference>
<dbReference type="PANTHER" id="PTHR48063:SF92">
    <property type="entry name" value="LEUCINE-RICH REPEAT-CONTAINING N-TERMINAL PLANT-TYPE DOMAIN-CONTAINING PROTEIN"/>
    <property type="match status" value="1"/>
</dbReference>
<dbReference type="InterPro" id="IPR013210">
    <property type="entry name" value="LRR_N_plant-typ"/>
</dbReference>
<dbReference type="Gramene" id="OPUNC06G02380.2">
    <property type="protein sequence ID" value="OPUNC06G02380.2"/>
    <property type="gene ID" value="OPUNC06G02380"/>
</dbReference>
<keyword evidence="17 22" id="KW-0472">Membrane</keyword>
<dbReference type="Proteomes" id="UP000026962">
    <property type="component" value="Chromosome 6"/>
</dbReference>
<dbReference type="SUPFAM" id="SSF52047">
    <property type="entry name" value="RNI-like"/>
    <property type="match status" value="4"/>
</dbReference>
<keyword evidence="11 23" id="KW-0732">Signal</keyword>
<evidence type="ECO:0000256" key="20">
    <source>
        <dbReference type="ARBA" id="ARBA00047899"/>
    </source>
</evidence>
<reference evidence="26" key="2">
    <citation type="submission" date="2018-05" db="EMBL/GenBank/DDBJ databases">
        <title>OpunRS2 (Oryza punctata Reference Sequence Version 2).</title>
        <authorList>
            <person name="Zhang J."/>
            <person name="Kudrna D."/>
            <person name="Lee S."/>
            <person name="Talag J."/>
            <person name="Welchert J."/>
            <person name="Wing R.A."/>
        </authorList>
    </citation>
    <scope>NUCLEOTIDE SEQUENCE [LARGE SCALE GENOMIC DNA]</scope>
</reference>
<dbReference type="PRINTS" id="PR00019">
    <property type="entry name" value="LEURICHRPT"/>
</dbReference>
<dbReference type="FunFam" id="3.80.10.10:FF:000111">
    <property type="entry name" value="LRR receptor-like serine/threonine-protein kinase ERECTA"/>
    <property type="match status" value="2"/>
</dbReference>
<dbReference type="InterPro" id="IPR003591">
    <property type="entry name" value="Leu-rich_rpt_typical-subtyp"/>
</dbReference>
<dbReference type="OMA" id="VDNLEWI"/>
<dbReference type="InterPro" id="IPR046956">
    <property type="entry name" value="RLP23-like"/>
</dbReference>
<reference evidence="26" key="1">
    <citation type="submission" date="2015-04" db="UniProtKB">
        <authorList>
            <consortium name="EnsemblPlants"/>
        </authorList>
    </citation>
    <scope>IDENTIFICATION</scope>
</reference>
<feature type="domain" description="Disease resistance R13L4/SHOC-2-like LRR" evidence="25">
    <location>
        <begin position="1295"/>
        <end position="1491"/>
    </location>
</feature>
<dbReference type="GO" id="GO:0004674">
    <property type="term" value="F:protein serine/threonine kinase activity"/>
    <property type="evidence" value="ECO:0007669"/>
    <property type="project" value="UniProtKB-KW"/>
</dbReference>
<keyword evidence="9" id="KW-0808">Transferase</keyword>
<keyword evidence="16 22" id="KW-1133">Transmembrane helix</keyword>
<dbReference type="InterPro" id="IPR007213">
    <property type="entry name" value="Ppm1/Ppm2/Tcmp"/>
</dbReference>
<evidence type="ECO:0000256" key="6">
    <source>
        <dbReference type="ARBA" id="ARBA00022603"/>
    </source>
</evidence>
<feature type="signal peptide" evidence="23">
    <location>
        <begin position="1"/>
        <end position="18"/>
    </location>
</feature>
<comment type="catalytic activity">
    <reaction evidence="20">
        <text>L-threonyl-[protein] + ATP = O-phospho-L-threonyl-[protein] + ADP + H(+)</text>
        <dbReference type="Rhea" id="RHEA:46608"/>
        <dbReference type="Rhea" id="RHEA-COMP:11060"/>
        <dbReference type="Rhea" id="RHEA-COMP:11605"/>
        <dbReference type="ChEBI" id="CHEBI:15378"/>
        <dbReference type="ChEBI" id="CHEBI:30013"/>
        <dbReference type="ChEBI" id="CHEBI:30616"/>
        <dbReference type="ChEBI" id="CHEBI:61977"/>
        <dbReference type="ChEBI" id="CHEBI:456216"/>
        <dbReference type="EC" id="2.7.11.1"/>
    </reaction>
</comment>
<evidence type="ECO:0000256" key="12">
    <source>
        <dbReference type="ARBA" id="ARBA00022737"/>
    </source>
</evidence>
<dbReference type="InterPro" id="IPR032675">
    <property type="entry name" value="LRR_dom_sf"/>
</dbReference>
<keyword evidence="12" id="KW-0677">Repeat</keyword>
<comment type="subcellular location">
    <subcellularLocation>
        <location evidence="1">Cell membrane</location>
        <topology evidence="1">Single-pass type I membrane protein</topology>
    </subcellularLocation>
</comment>
<dbReference type="PROSITE" id="PS51450">
    <property type="entry name" value="LRR"/>
    <property type="match status" value="2"/>
</dbReference>
<keyword evidence="27" id="KW-1185">Reference proteome</keyword>
<evidence type="ECO:0000256" key="18">
    <source>
        <dbReference type="ARBA" id="ARBA00023170"/>
    </source>
</evidence>
<evidence type="ECO:0000256" key="14">
    <source>
        <dbReference type="ARBA" id="ARBA00022777"/>
    </source>
</evidence>
<keyword evidence="4" id="KW-1003">Cell membrane</keyword>
<dbReference type="Pfam" id="PF13855">
    <property type="entry name" value="LRR_8"/>
    <property type="match status" value="3"/>
</dbReference>
<keyword evidence="15" id="KW-0067">ATP-binding</keyword>
<evidence type="ECO:0000256" key="21">
    <source>
        <dbReference type="ARBA" id="ARBA00048679"/>
    </source>
</evidence>
<dbReference type="GO" id="GO:0005886">
    <property type="term" value="C:plasma membrane"/>
    <property type="evidence" value="ECO:0007669"/>
    <property type="project" value="UniProtKB-SubCell"/>
</dbReference>
<dbReference type="InterPro" id="IPR055414">
    <property type="entry name" value="LRR_R13L4/SHOC2-like"/>
</dbReference>
<proteinExistence type="inferred from homology"/>
<evidence type="ECO:0000256" key="8">
    <source>
        <dbReference type="ARBA" id="ARBA00022626"/>
    </source>
</evidence>
<keyword evidence="5" id="KW-0723">Serine/threonine-protein kinase</keyword>
<evidence type="ECO:0000259" key="25">
    <source>
        <dbReference type="Pfam" id="PF23598"/>
    </source>
</evidence>
<evidence type="ECO:0000313" key="26">
    <source>
        <dbReference type="EnsemblPlants" id="OPUNC06G02380.2"/>
    </source>
</evidence>
<name>A0A0E0L7K0_ORYPU</name>
<comment type="catalytic activity">
    <reaction evidence="21">
        <text>L-seryl-[protein] + ATP = O-phospho-L-seryl-[protein] + ADP + H(+)</text>
        <dbReference type="Rhea" id="RHEA:17989"/>
        <dbReference type="Rhea" id="RHEA-COMP:9863"/>
        <dbReference type="Rhea" id="RHEA-COMP:11604"/>
        <dbReference type="ChEBI" id="CHEBI:15378"/>
        <dbReference type="ChEBI" id="CHEBI:29999"/>
        <dbReference type="ChEBI" id="CHEBI:30616"/>
        <dbReference type="ChEBI" id="CHEBI:83421"/>
        <dbReference type="ChEBI" id="CHEBI:456216"/>
        <dbReference type="EC" id="2.7.11.1"/>
    </reaction>
</comment>
<dbReference type="Pfam" id="PF04072">
    <property type="entry name" value="LCM"/>
    <property type="match status" value="1"/>
</dbReference>
<dbReference type="SUPFAM" id="SSF53335">
    <property type="entry name" value="S-adenosyl-L-methionine-dependent methyltransferases"/>
    <property type="match status" value="1"/>
</dbReference>
<dbReference type="GO" id="GO:0009742">
    <property type="term" value="P:brassinosteroid mediated signaling pathway"/>
    <property type="evidence" value="ECO:0007669"/>
    <property type="project" value="UniProtKB-KW"/>
</dbReference>
<dbReference type="Gene3D" id="3.80.10.10">
    <property type="entry name" value="Ribonuclease Inhibitor"/>
    <property type="match status" value="8"/>
</dbReference>
<evidence type="ECO:0000256" key="3">
    <source>
        <dbReference type="ARBA" id="ARBA00012513"/>
    </source>
</evidence>
<evidence type="ECO:0000256" key="16">
    <source>
        <dbReference type="ARBA" id="ARBA00022989"/>
    </source>
</evidence>
<dbReference type="eggNOG" id="KOG2918">
    <property type="taxonomic scope" value="Eukaryota"/>
</dbReference>
<dbReference type="SMART" id="SM00369">
    <property type="entry name" value="LRR_TYP"/>
    <property type="match status" value="17"/>
</dbReference>
<keyword evidence="13" id="KW-0547">Nucleotide-binding</keyword>
<evidence type="ECO:0000259" key="24">
    <source>
        <dbReference type="Pfam" id="PF08263"/>
    </source>
</evidence>
<feature type="chain" id="PRO_5002365899" description="non-specific serine/threonine protein kinase" evidence="23">
    <location>
        <begin position="19"/>
        <end position="2152"/>
    </location>
</feature>
<evidence type="ECO:0000256" key="23">
    <source>
        <dbReference type="SAM" id="SignalP"/>
    </source>
</evidence>
<keyword evidence="18" id="KW-0675">Receptor</keyword>
<evidence type="ECO:0000256" key="7">
    <source>
        <dbReference type="ARBA" id="ARBA00022614"/>
    </source>
</evidence>
<dbReference type="PANTHER" id="PTHR48063">
    <property type="entry name" value="LRR RECEPTOR-LIKE KINASE"/>
    <property type="match status" value="1"/>
</dbReference>
<sequence length="2152" mass="236680">MLCLPLKQALLLTLLASCLPGKATIAAHGVACRSKRTGHVISLDLGQYALSFRGEINSSLAALTHLRYLNLSGNNFGGVAIPDFIGSFSKLRYLDLSHAGFSGLFPPQLGNLSMLNHLALTSSTIRMDNFHWVSRLSALRYLDLGWLYLVACSDWLQAISSLPLLQVLRLNDAFLPATSLNSVSYVNFTALTVLDLSNNELNSTLPSWIWSLRSLSYLDLSSCQLSGSIADKIGNLSSLSFLRLLDNHLGGEIPQHMSRLCSLNHIDMSRNDLSGNIAAEKNLFSCMNRLQVLKVGFNNLTGNLSGWLEHLTRLTTLDLSKNSFTGQIPEHIGKLSQLIYLDLSYNAFGGILSEVHLGNLSRLDFLSLASNKLKMVIEPNWMPTFQLTGLGLHGCHVGPQIPAWLRSQTKIEMIDLGSTKIAGTLPDWLWNFSSAIITLDISSNSITGHLPTSLVHMKMLSTFNMRSNELEGGIPDLPASVKVLDLSKNFLSGSLPQSLGAKYAYYIKLSDNQLNGAIPAYLCEMDLMELVDLSKNLFSGVLPDCWKKASRLHTIDFSYNNLHGEIPSTMGFITSLAILSLRWNSLSGTLPSSLQSCNGLIVLDLGFNSLSGNLPSWLGDSLGSLTALSLRSNQFSGEIPESLPQLHALQILDLASNKLSGPVPQFLGNLTSMCVDHNSLQGYAVLFPFAKFATVYTDGRTYLALHVYTDNLESYSSSYVYPLDAIDLSRNQLTGEIPREIGALSALIALNLSGNHILGSIPDEIGNLSHLEALDLSSNDLSGPIPPSITNLNSLSVLDLSYNDLSGVIPLDTQLLTFTNESFMGNADLCGAPLLRVCSQHTTRKHQNKIDRGTYLCTLLGFAYGLSVVSAILMFSRTARKAYFQFTDKTLDDFCAMVQIKLNRIKAGRRQSMGIYRLGSQNSITCYELELGSTEEPDDRPAGMDAAAAAGGGGGGGSFAARSSPAAVQATNDDAAASKLKLLHQFLSAGNGSNDQNRKQILSLGAGFDTTFFQLQDEGIAPYLYVELDFKEVTSKKAAIINHYSQMKEKLGPEASISIEKGEVRSAHYKLFSADIRDILKLDSVIQMAEMDPTLPTFIIAECVLIYLDPASTSAIVSWASDKFPTAIFFLYEQIHPDDAFGEQMIINLESRGCPLLGINATPTLSHKEKLFLDHGWQRAVAWDMLKIYNDFIDSEERRRIERLELFDEFEEWHMMQEHYCVAYGINDAKERDVLFDLKATLRDPGGMLSSWVGLNCYNWYGVTCNNRTGHIIKLNLANYNISKEDALTGDISPSLVRLTHLMYLDLRWNDFGGARISEFIGSLKNLRHLDLSNAGFGGKIPPHLGNLSKLNYLDISFPYYNFSSFTSSSSDDNLLWVSQLSSLVYLDMSSWNLSVALDWLQSLNMLASLKVLHLSGTNLPPTNQNSLSQSNFTVLNEIDLSVNNFSSRFPNWLASIYTLSSINLGYCGLHGSIPEAVGNLTALNTLYLADNSLVGAIPISKLCNLQILDLSNNNLVGDIADLGKAMTHCMKGLSMIKLGNNNLSGSLSGWIGSFPNLFSVDLSKNSLSGHVHTSISQFTELIELDLSHNSLEGVLSEQHLANLSKLRKLDLSYNSLRISVGANWLPPFQLYELLLGSSPLQSQVPQWLQTQIGMQTLDLHKTGTLGQLPDWLWTSLTSLINLDLSGNLLTGMLPASLVHMKSLQFLGLSSNQLEGQIPDMPESLDLLDLSNNSLSGSLPNSVGGNKTRYILLSSNRLNRSIPAYFCNMPWLSAIDLSNNSLSSELPNCWKNSTELFLVDFSYNNLEGHIPSSLGSLTFLGSLHLNNNRLSGLLPSSLSSCRLLVFLDIGDNNLEGSIPEWIGDKMQYLMILHLRSDHFTGSIPSELSQLQGLQVLDLANNKLSGPLPQGIGNFSEMASPRSRHIIPMQISGDSFAGDLYYNESLYITIKGEERLYSRILYLMKSIDLSNNYLTGGIPAEVGGLVGLKNLNLSKNLLSGHIPETIGNMSSLESLDLSWNQLSGVIPESMTSLHLLSHLNMSYNNLSGMVPQGSQLQTLGDEDPYIYAGNKYLCIHLASGSCFEQKDNHFDHSEHNNGHDIWLYIFSGLGFGVGFSSVWWLLVCSKAVGKRYFQFVDSTCEKVIHWMILLEKR</sequence>
<evidence type="ECO:0000256" key="4">
    <source>
        <dbReference type="ARBA" id="ARBA00022475"/>
    </source>
</evidence>
<evidence type="ECO:0000313" key="27">
    <source>
        <dbReference type="Proteomes" id="UP000026962"/>
    </source>
</evidence>
<evidence type="ECO:0000256" key="22">
    <source>
        <dbReference type="SAM" id="Phobius"/>
    </source>
</evidence>
<accession>A0A0E0L7K0</accession>
<protein>
    <recommendedName>
        <fullName evidence="3">non-specific serine/threonine protein kinase</fullName>
        <ecNumber evidence="3">2.7.11.1</ecNumber>
    </recommendedName>
</protein>
<dbReference type="FunFam" id="3.80.10.10:FF:000649">
    <property type="entry name" value="Leucine Rich Repeat family protein"/>
    <property type="match status" value="1"/>
</dbReference>
<dbReference type="GO" id="GO:0005524">
    <property type="term" value="F:ATP binding"/>
    <property type="evidence" value="ECO:0007669"/>
    <property type="project" value="UniProtKB-KW"/>
</dbReference>
<evidence type="ECO:0000256" key="2">
    <source>
        <dbReference type="ARBA" id="ARBA00009592"/>
    </source>
</evidence>
<evidence type="ECO:0000256" key="1">
    <source>
        <dbReference type="ARBA" id="ARBA00004251"/>
    </source>
</evidence>
<dbReference type="SMART" id="SM00365">
    <property type="entry name" value="LRR_SD22"/>
    <property type="match status" value="8"/>
</dbReference>
<comment type="similarity">
    <text evidence="2">Belongs to the RLP family.</text>
</comment>
<dbReference type="InterPro" id="IPR029063">
    <property type="entry name" value="SAM-dependent_MTases_sf"/>
</dbReference>
<feature type="domain" description="Leucine-rich repeat-containing N-terminal plant-type" evidence="24">
    <location>
        <begin position="1229"/>
        <end position="1266"/>
    </location>
</feature>
<dbReference type="STRING" id="4537.A0A0E0L7K0"/>
<keyword evidence="7" id="KW-0433">Leucine-rich repeat</keyword>
<dbReference type="FunFam" id="3.80.10.10:FF:001347">
    <property type="entry name" value="LRR receptor-like serine/threonine-protein kinase GSO2"/>
    <property type="match status" value="1"/>
</dbReference>